<dbReference type="EMBL" id="JAQIZZ010000001">
    <property type="protein sequence ID" value="KAJ5556494.1"/>
    <property type="molecule type" value="Genomic_DNA"/>
</dbReference>
<sequence length="299" mass="33583">MSYPAQWAAIDKAYHDKAQILAASPYKDHGWNVVRRLKCLSVIEEELESRNDPQLGNVKAIISAYKRDGVDRLRWEPGPVSYWVQGRPVGDVPRYFNWDECLELQQQAVGYGGLWIEGTDFAGPIPLRTFSANPPFPGQFSLAFKPPGIPKDQFYGLDFGTEFQADHIKALLSSPIGVPMPRFLLSENDTTLLVSPDVMKEIGRLSKADYSCGYSVFHCGEGLLKAYRAAVLEVCLAKPDVVFKDWAWNTTRCAVCPDLSGNEVRISYIMNNQSARDELIAWELEDDTGEQAVLDRLQM</sequence>
<accession>A0AAD6D5R8</accession>
<organism evidence="1 2">
    <name type="scientific">Penicillium frequentans</name>
    <dbReference type="NCBI Taxonomy" id="3151616"/>
    <lineage>
        <taxon>Eukaryota</taxon>
        <taxon>Fungi</taxon>
        <taxon>Dikarya</taxon>
        <taxon>Ascomycota</taxon>
        <taxon>Pezizomycotina</taxon>
        <taxon>Eurotiomycetes</taxon>
        <taxon>Eurotiomycetidae</taxon>
        <taxon>Eurotiales</taxon>
        <taxon>Aspergillaceae</taxon>
        <taxon>Penicillium</taxon>
    </lineage>
</organism>
<dbReference type="AlphaFoldDB" id="A0AAD6D5R8"/>
<name>A0AAD6D5R8_9EURO</name>
<evidence type="ECO:0000313" key="2">
    <source>
        <dbReference type="Proteomes" id="UP001220324"/>
    </source>
</evidence>
<keyword evidence="2" id="KW-1185">Reference proteome</keyword>
<reference evidence="1 2" key="1">
    <citation type="journal article" date="2023" name="IMA Fungus">
        <title>Comparative genomic study of the Penicillium genus elucidates a diverse pangenome and 15 lateral gene transfer events.</title>
        <authorList>
            <person name="Petersen C."/>
            <person name="Sorensen T."/>
            <person name="Nielsen M.R."/>
            <person name="Sondergaard T.E."/>
            <person name="Sorensen J.L."/>
            <person name="Fitzpatrick D.A."/>
            <person name="Frisvad J.C."/>
            <person name="Nielsen K.L."/>
        </authorList>
    </citation>
    <scope>NUCLEOTIDE SEQUENCE [LARGE SCALE GENOMIC DNA]</scope>
    <source>
        <strain evidence="1 2">IBT 35679</strain>
    </source>
</reference>
<comment type="caution">
    <text evidence="1">The sequence shown here is derived from an EMBL/GenBank/DDBJ whole genome shotgun (WGS) entry which is preliminary data.</text>
</comment>
<gene>
    <name evidence="1" type="ORF">N7494_000409</name>
</gene>
<dbReference type="Proteomes" id="UP001220324">
    <property type="component" value="Unassembled WGS sequence"/>
</dbReference>
<evidence type="ECO:0000313" key="1">
    <source>
        <dbReference type="EMBL" id="KAJ5556494.1"/>
    </source>
</evidence>
<protein>
    <submittedName>
        <fullName evidence="1">Uncharacterized protein</fullName>
    </submittedName>
</protein>
<proteinExistence type="predicted"/>